<sequence>MTSIAVTRRLGAVLTAAVLAVSGCTPPEPAPQLLARWPKGFEDFAFVWSSEPGIDLTVGPAVVARAYLESYQLAYMTADNAYLYPGFAEAVEQPLRPNSRDSGKPWVGAQRNHILSITRTDHAVTVVGCTYTYAVGTQAAGGEYSPQDYPSGGKDAGIFPMGVVMLAPSEPVEEAPQLGPARSPSHDVFGGFQITGRSRNFFSAGAGDTSSMPPFEQVRDTCVAKAPDPLDRREFFIGKFHPRADFPVQPAHPGWPANPAEHR</sequence>
<keyword evidence="2" id="KW-1185">Reference proteome</keyword>
<gene>
    <name evidence="1" type="ORF">K6L26_04660</name>
</gene>
<evidence type="ECO:0000313" key="1">
    <source>
        <dbReference type="EMBL" id="QZH66976.1"/>
    </source>
</evidence>
<protein>
    <submittedName>
        <fullName evidence="1">Uncharacterized protein</fullName>
    </submittedName>
</protein>
<accession>A0ACD1FIV6</accession>
<dbReference type="EMBL" id="CP081673">
    <property type="protein sequence ID" value="QZH66976.1"/>
    <property type="molecule type" value="Genomic_DNA"/>
</dbReference>
<dbReference type="Proteomes" id="UP000825598">
    <property type="component" value="Chromosome"/>
</dbReference>
<organism evidence="1 2">
    <name type="scientific">Mycolicibacterium farcinogenes</name>
    <name type="common">Mycobacterium farcinogenes</name>
    <dbReference type="NCBI Taxonomy" id="1802"/>
    <lineage>
        <taxon>Bacteria</taxon>
        <taxon>Bacillati</taxon>
        <taxon>Actinomycetota</taxon>
        <taxon>Actinomycetes</taxon>
        <taxon>Mycobacteriales</taxon>
        <taxon>Mycobacteriaceae</taxon>
        <taxon>Mycolicibacterium</taxon>
    </lineage>
</organism>
<evidence type="ECO:0000313" key="2">
    <source>
        <dbReference type="Proteomes" id="UP000825598"/>
    </source>
</evidence>
<reference evidence="1" key="1">
    <citation type="submission" date="2021-07" db="EMBL/GenBank/DDBJ databases">
        <title>Complete Genome Sequences of Mycobacterium farcinogenes Isolated from Clinical Specimens from Patients in Thailand.</title>
        <authorList>
            <person name="Sodsai P."/>
        </authorList>
    </citation>
    <scope>NUCLEOTIDE SEQUENCE</scope>
    <source>
        <strain evidence="1">BKK/CU-MFGFA-001</strain>
    </source>
</reference>
<name>A0ACD1FIV6_MYCFR</name>
<proteinExistence type="predicted"/>